<name>A0A518HRY1_9BACT</name>
<gene>
    <name evidence="2" type="ORF">Enr13x_34540</name>
</gene>
<dbReference type="Proteomes" id="UP000319004">
    <property type="component" value="Chromosome"/>
</dbReference>
<dbReference type="InterPro" id="IPR015943">
    <property type="entry name" value="WD40/YVTN_repeat-like_dom_sf"/>
</dbReference>
<proteinExistence type="predicted"/>
<protein>
    <recommendedName>
        <fullName evidence="4">WD domain, G-beta repeat</fullName>
    </recommendedName>
</protein>
<dbReference type="InterPro" id="IPR001680">
    <property type="entry name" value="WD40_rpt"/>
</dbReference>
<reference evidence="2 3" key="1">
    <citation type="submission" date="2019-03" db="EMBL/GenBank/DDBJ databases">
        <title>Deep-cultivation of Planctomycetes and their phenomic and genomic characterization uncovers novel biology.</title>
        <authorList>
            <person name="Wiegand S."/>
            <person name="Jogler M."/>
            <person name="Boedeker C."/>
            <person name="Pinto D."/>
            <person name="Vollmers J."/>
            <person name="Rivas-Marin E."/>
            <person name="Kohn T."/>
            <person name="Peeters S.H."/>
            <person name="Heuer A."/>
            <person name="Rast P."/>
            <person name="Oberbeckmann S."/>
            <person name="Bunk B."/>
            <person name="Jeske O."/>
            <person name="Meyerdierks A."/>
            <person name="Storesund J.E."/>
            <person name="Kallscheuer N."/>
            <person name="Luecker S."/>
            <person name="Lage O.M."/>
            <person name="Pohl T."/>
            <person name="Merkel B.J."/>
            <person name="Hornburger P."/>
            <person name="Mueller R.-W."/>
            <person name="Bruemmer F."/>
            <person name="Labrenz M."/>
            <person name="Spormann A.M."/>
            <person name="Op den Camp H."/>
            <person name="Overmann J."/>
            <person name="Amann R."/>
            <person name="Jetten M.S.M."/>
            <person name="Mascher T."/>
            <person name="Medema M.H."/>
            <person name="Devos D.P."/>
            <person name="Kaster A.-K."/>
            <person name="Ovreas L."/>
            <person name="Rohde M."/>
            <person name="Galperin M.Y."/>
            <person name="Jogler C."/>
        </authorList>
    </citation>
    <scope>NUCLEOTIDE SEQUENCE [LARGE SCALE GENOMIC DNA]</scope>
    <source>
        <strain evidence="2 3">Enr13</strain>
    </source>
</reference>
<feature type="compositionally biased region" description="Pro residues" evidence="1">
    <location>
        <begin position="74"/>
        <end position="86"/>
    </location>
</feature>
<accession>A0A518HRY1</accession>
<dbReference type="SUPFAM" id="SSF69322">
    <property type="entry name" value="Tricorn protease domain 2"/>
    <property type="match status" value="1"/>
</dbReference>
<organism evidence="2 3">
    <name type="scientific">Stieleria neptunia</name>
    <dbReference type="NCBI Taxonomy" id="2527979"/>
    <lineage>
        <taxon>Bacteria</taxon>
        <taxon>Pseudomonadati</taxon>
        <taxon>Planctomycetota</taxon>
        <taxon>Planctomycetia</taxon>
        <taxon>Pirellulales</taxon>
        <taxon>Pirellulaceae</taxon>
        <taxon>Stieleria</taxon>
    </lineage>
</organism>
<dbReference type="SMART" id="SM00320">
    <property type="entry name" value="WD40"/>
    <property type="match status" value="2"/>
</dbReference>
<evidence type="ECO:0000313" key="2">
    <source>
        <dbReference type="EMBL" id="QDV43597.1"/>
    </source>
</evidence>
<dbReference type="AlphaFoldDB" id="A0A518HRY1"/>
<dbReference type="KEGG" id="snep:Enr13x_34540"/>
<dbReference type="RefSeq" id="WP_145387837.1">
    <property type="nucleotide sequence ID" value="NZ_CP037423.1"/>
</dbReference>
<evidence type="ECO:0000256" key="1">
    <source>
        <dbReference type="SAM" id="MobiDB-lite"/>
    </source>
</evidence>
<feature type="region of interest" description="Disordered" evidence="1">
    <location>
        <begin position="64"/>
        <end position="86"/>
    </location>
</feature>
<sequence length="329" mass="35540">MIALSSHRDTCDPNGGSCIDVWDNLSGDLLRSLERPGETIHAFAYDASTDTLLVASGPMRAATRRASTRGAAPVPVPDKPVPVPDKPVPAAHDVIRRIDLESGEVLATLSGVSVPIAKLACSQDGTTLVAIDSNSKAYVWDLQTNAKQKEFPLSLRRPIGSLHLSHTGGHLMIASPSRLSIYDTATGKKKPLQVNGRDIQMRFADNKTDVVGSWIPNGAENDGAVRVFVNQSLESILADGLRKPTREEPDAEYILPAGDRNLAVKSPFHSARILDGLSSRLALHPRFDRKGSMVLAPTDKACLLRWDLSTPPADENHFRLPPPNVVPPK</sequence>
<keyword evidence="3" id="KW-1185">Reference proteome</keyword>
<dbReference type="EMBL" id="CP037423">
    <property type="protein sequence ID" value="QDV43597.1"/>
    <property type="molecule type" value="Genomic_DNA"/>
</dbReference>
<dbReference type="Gene3D" id="2.130.10.10">
    <property type="entry name" value="YVTN repeat-like/Quinoprotein amine dehydrogenase"/>
    <property type="match status" value="1"/>
</dbReference>
<evidence type="ECO:0008006" key="4">
    <source>
        <dbReference type="Google" id="ProtNLM"/>
    </source>
</evidence>
<evidence type="ECO:0000313" key="3">
    <source>
        <dbReference type="Proteomes" id="UP000319004"/>
    </source>
</evidence>